<dbReference type="InterPro" id="IPR057764">
    <property type="entry name" value="Ubiquitin_PRKD1-3_N"/>
</dbReference>
<sequence length="159" mass="17515">MSASSPPSLPRAFLHLLHPNQQPLLGSPGQIYQRLSNGSHSVPSPTNSRSSFHGVSFLLQIGLTRETVNLEACDLSLSAVKDLVCSIVDQKDNEAPVCFSVFHHIHLFRSCFSKADMCAMCLKNKSNIAETCRTVALELLQLPDTPGTRRLFMSRCFVT</sequence>
<protein>
    <recommendedName>
        <fullName evidence="1">Serine/threonine-protein kinase D1-3-like ubiquitin-like domain-containing protein</fullName>
    </recommendedName>
</protein>
<comment type="caution">
    <text evidence="2">The sequence shown here is derived from an EMBL/GenBank/DDBJ whole genome shotgun (WGS) entry which is preliminary data.</text>
</comment>
<accession>A0ABV0PC91</accession>
<organism evidence="2 3">
    <name type="scientific">Goodea atripinnis</name>
    <dbReference type="NCBI Taxonomy" id="208336"/>
    <lineage>
        <taxon>Eukaryota</taxon>
        <taxon>Metazoa</taxon>
        <taxon>Chordata</taxon>
        <taxon>Craniata</taxon>
        <taxon>Vertebrata</taxon>
        <taxon>Euteleostomi</taxon>
        <taxon>Actinopterygii</taxon>
        <taxon>Neopterygii</taxon>
        <taxon>Teleostei</taxon>
        <taxon>Neoteleostei</taxon>
        <taxon>Acanthomorphata</taxon>
        <taxon>Ovalentaria</taxon>
        <taxon>Atherinomorphae</taxon>
        <taxon>Cyprinodontiformes</taxon>
        <taxon>Goodeidae</taxon>
        <taxon>Goodea</taxon>
    </lineage>
</organism>
<proteinExistence type="predicted"/>
<keyword evidence="3" id="KW-1185">Reference proteome</keyword>
<dbReference type="Pfam" id="PF25525">
    <property type="entry name" value="Ubiquitin_PRKD1_N"/>
    <property type="match status" value="1"/>
</dbReference>
<feature type="domain" description="Serine/threonine-protein kinase D1-3-like ubiquitin-like" evidence="1">
    <location>
        <begin position="55"/>
        <end position="132"/>
    </location>
</feature>
<dbReference type="EMBL" id="JAHRIO010070312">
    <property type="protein sequence ID" value="MEQ2181012.1"/>
    <property type="molecule type" value="Genomic_DNA"/>
</dbReference>
<evidence type="ECO:0000259" key="1">
    <source>
        <dbReference type="Pfam" id="PF25525"/>
    </source>
</evidence>
<evidence type="ECO:0000313" key="3">
    <source>
        <dbReference type="Proteomes" id="UP001476798"/>
    </source>
</evidence>
<dbReference type="Proteomes" id="UP001476798">
    <property type="component" value="Unassembled WGS sequence"/>
</dbReference>
<gene>
    <name evidence="2" type="ORF">GOODEAATRI_007039</name>
</gene>
<evidence type="ECO:0000313" key="2">
    <source>
        <dbReference type="EMBL" id="MEQ2181012.1"/>
    </source>
</evidence>
<name>A0ABV0PC91_9TELE</name>
<reference evidence="2 3" key="1">
    <citation type="submission" date="2021-06" db="EMBL/GenBank/DDBJ databases">
        <authorList>
            <person name="Palmer J.M."/>
        </authorList>
    </citation>
    <scope>NUCLEOTIDE SEQUENCE [LARGE SCALE GENOMIC DNA]</scope>
    <source>
        <strain evidence="2 3">GA_2019</strain>
        <tissue evidence="2">Muscle</tissue>
    </source>
</reference>